<dbReference type="FunFam" id="1.10.340.70:FF:000001">
    <property type="entry name" value="Retrovirus-related Pol polyprotein from transposon gypsy-like Protein"/>
    <property type="match status" value="1"/>
</dbReference>
<evidence type="ECO:0000256" key="2">
    <source>
        <dbReference type="ARBA" id="ARBA00022679"/>
    </source>
</evidence>
<name>A0AAG5CVB6_ANOAO</name>
<evidence type="ECO:0000313" key="9">
    <source>
        <dbReference type="EnsemblMetazoa" id="ENSAATROPP002478"/>
    </source>
</evidence>
<evidence type="ECO:0000256" key="1">
    <source>
        <dbReference type="ARBA" id="ARBA00012493"/>
    </source>
</evidence>
<dbReference type="InterPro" id="IPR041588">
    <property type="entry name" value="Integrase_H2C2"/>
</dbReference>
<proteinExistence type="predicted"/>
<dbReference type="SUPFAM" id="SSF53098">
    <property type="entry name" value="Ribonuclease H-like"/>
    <property type="match status" value="1"/>
</dbReference>
<evidence type="ECO:0000313" key="10">
    <source>
        <dbReference type="Proteomes" id="UP000075880"/>
    </source>
</evidence>
<dbReference type="GO" id="GO:0015074">
    <property type="term" value="P:DNA integration"/>
    <property type="evidence" value="ECO:0007669"/>
    <property type="project" value="InterPro"/>
</dbReference>
<keyword evidence="2" id="KW-0808">Transferase</keyword>
<evidence type="ECO:0000256" key="6">
    <source>
        <dbReference type="ARBA" id="ARBA00022801"/>
    </source>
</evidence>
<dbReference type="PANTHER" id="PTHR37984">
    <property type="entry name" value="PROTEIN CBG26694"/>
    <property type="match status" value="1"/>
</dbReference>
<dbReference type="PANTHER" id="PTHR37984:SF5">
    <property type="entry name" value="PROTEIN NYNRIN-LIKE"/>
    <property type="match status" value="1"/>
</dbReference>
<protein>
    <recommendedName>
        <fullName evidence="1">RNA-directed DNA polymerase</fullName>
        <ecNumber evidence="1">2.7.7.49</ecNumber>
    </recommendedName>
</protein>
<dbReference type="Pfam" id="PF00665">
    <property type="entry name" value="rve"/>
    <property type="match status" value="1"/>
</dbReference>
<keyword evidence="7" id="KW-0695">RNA-directed DNA polymerase</keyword>
<dbReference type="Gene3D" id="1.10.340.70">
    <property type="match status" value="1"/>
</dbReference>
<dbReference type="PROSITE" id="PS50994">
    <property type="entry name" value="INTEGRASE"/>
    <property type="match status" value="1"/>
</dbReference>
<dbReference type="GO" id="GO:0003676">
    <property type="term" value="F:nucleic acid binding"/>
    <property type="evidence" value="ECO:0007669"/>
    <property type="project" value="InterPro"/>
</dbReference>
<dbReference type="Gene3D" id="3.30.420.10">
    <property type="entry name" value="Ribonuclease H-like superfamily/Ribonuclease H"/>
    <property type="match status" value="1"/>
</dbReference>
<dbReference type="Proteomes" id="UP000075880">
    <property type="component" value="Unassembled WGS sequence"/>
</dbReference>
<evidence type="ECO:0000259" key="8">
    <source>
        <dbReference type="PROSITE" id="PS50994"/>
    </source>
</evidence>
<dbReference type="CDD" id="cd09274">
    <property type="entry name" value="RNase_HI_RT_Ty3"/>
    <property type="match status" value="1"/>
</dbReference>
<dbReference type="InterPro" id="IPR001584">
    <property type="entry name" value="Integrase_cat-core"/>
</dbReference>
<evidence type="ECO:0000256" key="3">
    <source>
        <dbReference type="ARBA" id="ARBA00022695"/>
    </source>
</evidence>
<dbReference type="EC" id="2.7.7.49" evidence="1"/>
<feature type="domain" description="Integrase catalytic" evidence="8">
    <location>
        <begin position="276"/>
        <end position="435"/>
    </location>
</feature>
<dbReference type="InterPro" id="IPR043502">
    <property type="entry name" value="DNA/RNA_pol_sf"/>
</dbReference>
<keyword evidence="5" id="KW-0255">Endonuclease</keyword>
<keyword evidence="3" id="KW-0548">Nucleotidyltransferase</keyword>
<dbReference type="AlphaFoldDB" id="A0AAG5CVB6"/>
<dbReference type="InterPro" id="IPR036397">
    <property type="entry name" value="RNaseH_sf"/>
</dbReference>
<evidence type="ECO:0000256" key="5">
    <source>
        <dbReference type="ARBA" id="ARBA00022759"/>
    </source>
</evidence>
<dbReference type="GO" id="GO:0004519">
    <property type="term" value="F:endonuclease activity"/>
    <property type="evidence" value="ECO:0007669"/>
    <property type="project" value="UniProtKB-KW"/>
</dbReference>
<keyword evidence="10" id="KW-1185">Reference proteome</keyword>
<evidence type="ECO:0000256" key="7">
    <source>
        <dbReference type="ARBA" id="ARBA00022918"/>
    </source>
</evidence>
<dbReference type="Pfam" id="PF17917">
    <property type="entry name" value="RT_RNaseH"/>
    <property type="match status" value="1"/>
</dbReference>
<dbReference type="EnsemblMetazoa" id="ENSAATROPT002582">
    <property type="protein sequence ID" value="ENSAATROPP002478"/>
    <property type="gene ID" value="ENSAATROPG002043"/>
</dbReference>
<dbReference type="InterPro" id="IPR041373">
    <property type="entry name" value="RT_RNaseH"/>
</dbReference>
<dbReference type="GO" id="GO:0003964">
    <property type="term" value="F:RNA-directed DNA polymerase activity"/>
    <property type="evidence" value="ECO:0007669"/>
    <property type="project" value="UniProtKB-KW"/>
</dbReference>
<dbReference type="Pfam" id="PF17921">
    <property type="entry name" value="Integrase_H2C2"/>
    <property type="match status" value="1"/>
</dbReference>
<keyword evidence="4" id="KW-0540">Nuclease</keyword>
<dbReference type="SUPFAM" id="SSF56672">
    <property type="entry name" value="DNA/RNA polymerases"/>
    <property type="match status" value="1"/>
</dbReference>
<dbReference type="FunFam" id="3.10.20.370:FF:000001">
    <property type="entry name" value="Retrovirus-related Pol polyprotein from transposon 17.6-like protein"/>
    <property type="match status" value="1"/>
</dbReference>
<sequence length="575" mass="65598">MNAFQELKTKLLNSPILAIFDPKRETQLHCDASSSGFGSVLLQKQDDDKFHPIAYFSKTTSSSESHLHSYELETLSVIYALKRFHHYVHGLHIIIVTDCNSLVETLKNRNCSAKIARWALFLENYDYSIQYRPGSTMSHADALSRVSMAGAVSELDIDYQLQIAQTSDPEIIKIKEELENGLSEGFAIHDGVVYREPSAGKLLLLVPKRMINNVIRNVHEKIGHLGVDKCCTKISRHFWFPAMRNRVDNFIRNCLKCIVYSAPARKNMRNLHSISKNPVPFDTLHIDHLGPLPSLKSKKKYLLVVIDAFTKFTKLYPTSSTSSREVCNALNQYFAYYSRPRRLISDQATCFTSKEFTSFLNNRNIIHVLNAVASPQANGQVERVNRVIKPILSKISDPLDHSDWYSKLQIVEYALNNSVHSSTQQLPSVLLFGIEQRGTAIDEITEYLDGKQENSIGLTECRNIASQNIIKSQMVNAKQFSKTHRPAEKFEEGDLVAIRYTDHSVNTNKKLLPKYKGPYIVYKKLLNDRYVIRDVNGFKQTQIPYDNILESDKLRLWSSSEVEPVPYNSQPEFGE</sequence>
<accession>A0AAG5CVB6</accession>
<dbReference type="InterPro" id="IPR050951">
    <property type="entry name" value="Retrovirus_Pol_polyprotein"/>
</dbReference>
<reference evidence="9" key="1">
    <citation type="submission" date="2024-04" db="UniProtKB">
        <authorList>
            <consortium name="EnsemblMetazoa"/>
        </authorList>
    </citation>
    <scope>IDENTIFICATION</scope>
    <source>
        <strain evidence="9">EBRO</strain>
    </source>
</reference>
<organism evidence="9 10">
    <name type="scientific">Anopheles atroparvus</name>
    <name type="common">European mosquito</name>
    <dbReference type="NCBI Taxonomy" id="41427"/>
    <lineage>
        <taxon>Eukaryota</taxon>
        <taxon>Metazoa</taxon>
        <taxon>Ecdysozoa</taxon>
        <taxon>Arthropoda</taxon>
        <taxon>Hexapoda</taxon>
        <taxon>Insecta</taxon>
        <taxon>Pterygota</taxon>
        <taxon>Neoptera</taxon>
        <taxon>Endopterygota</taxon>
        <taxon>Diptera</taxon>
        <taxon>Nematocera</taxon>
        <taxon>Culicoidea</taxon>
        <taxon>Culicidae</taxon>
        <taxon>Anophelinae</taxon>
        <taxon>Anopheles</taxon>
    </lineage>
</organism>
<dbReference type="GO" id="GO:0042575">
    <property type="term" value="C:DNA polymerase complex"/>
    <property type="evidence" value="ECO:0007669"/>
    <property type="project" value="UniProtKB-ARBA"/>
</dbReference>
<keyword evidence="6" id="KW-0378">Hydrolase</keyword>
<dbReference type="InterPro" id="IPR012337">
    <property type="entry name" value="RNaseH-like_sf"/>
</dbReference>
<evidence type="ECO:0000256" key="4">
    <source>
        <dbReference type="ARBA" id="ARBA00022722"/>
    </source>
</evidence>
<dbReference type="Gene3D" id="3.10.20.370">
    <property type="match status" value="1"/>
</dbReference>